<reference evidence="1" key="1">
    <citation type="submission" date="2022-05" db="EMBL/GenBank/DDBJ databases">
        <title>Novel bacterial taxa in a minimal lignocellulolytic consortium and its capacity to transform plastics disclosed by genome-resolved metagenomics.</title>
        <authorList>
            <person name="Rodriguez C.A.D."/>
            <person name="Diaz-Garcia L."/>
            <person name="Herrera K."/>
            <person name="Tarazona N.A."/>
            <person name="Sproer C."/>
            <person name="Overmann J."/>
            <person name="Jimenez D.J."/>
        </authorList>
    </citation>
    <scope>NUCLEOTIDE SEQUENCE</scope>
    <source>
        <strain evidence="1">MAG5</strain>
    </source>
</reference>
<dbReference type="NCBIfam" id="NF040785">
    <property type="entry name" value="CD3324_fam"/>
    <property type="match status" value="1"/>
</dbReference>
<sequence length="89" mass="10558">MKYISASQILPEYLLHELQKYVHGSIVYVPSPEGSRKKWGEVSGQREYFQKRNLEIKQLFRMGHSIDQLMCSYCLSEDSIRKIVYKKDK</sequence>
<dbReference type="AlphaFoldDB" id="A0A9J6ZIC0"/>
<dbReference type="EMBL" id="CP097899">
    <property type="protein sequence ID" value="URN95886.1"/>
    <property type="molecule type" value="Genomic_DNA"/>
</dbReference>
<organism evidence="1 2">
    <name type="scientific">Candidatus Pristimantibacillus lignocellulolyticus</name>
    <dbReference type="NCBI Taxonomy" id="2994561"/>
    <lineage>
        <taxon>Bacteria</taxon>
        <taxon>Bacillati</taxon>
        <taxon>Bacillota</taxon>
        <taxon>Bacilli</taxon>
        <taxon>Bacillales</taxon>
        <taxon>Paenibacillaceae</taxon>
        <taxon>Candidatus Pristimantibacillus</taxon>
    </lineage>
</organism>
<evidence type="ECO:0000313" key="2">
    <source>
        <dbReference type="Proteomes" id="UP001056756"/>
    </source>
</evidence>
<proteinExistence type="predicted"/>
<dbReference type="Proteomes" id="UP001056756">
    <property type="component" value="Chromosome"/>
</dbReference>
<accession>A0A9J6ZIC0</accession>
<name>A0A9J6ZIC0_9BACL</name>
<dbReference type="Gene3D" id="1.10.10.60">
    <property type="entry name" value="Homeodomain-like"/>
    <property type="match status" value="1"/>
</dbReference>
<dbReference type="SUPFAM" id="SSF46689">
    <property type="entry name" value="Homeodomain-like"/>
    <property type="match status" value="1"/>
</dbReference>
<dbReference type="KEGG" id="plig:NAG76_06475"/>
<evidence type="ECO:0000313" key="1">
    <source>
        <dbReference type="EMBL" id="URN95886.1"/>
    </source>
</evidence>
<dbReference type="InterPro" id="IPR049739">
    <property type="entry name" value="YraL-like"/>
</dbReference>
<protein>
    <submittedName>
        <fullName evidence="1">CD3324 family protein</fullName>
    </submittedName>
</protein>
<gene>
    <name evidence="1" type="ORF">NAG76_06475</name>
</gene>
<dbReference type="InterPro" id="IPR009057">
    <property type="entry name" value="Homeodomain-like_sf"/>
</dbReference>